<feature type="domain" description="RING-type" evidence="13">
    <location>
        <begin position="130"/>
        <end position="171"/>
    </location>
</feature>
<comment type="pathway">
    <text evidence="3 11">Protein modification; protein ubiquitination.</text>
</comment>
<evidence type="ECO:0000256" key="6">
    <source>
        <dbReference type="ARBA" id="ARBA00022771"/>
    </source>
</evidence>
<evidence type="ECO:0000256" key="8">
    <source>
        <dbReference type="ARBA" id="ARBA00022833"/>
    </source>
</evidence>
<reference evidence="14" key="1">
    <citation type="journal article" date="2023" name="bioRxiv">
        <title>Improved chromosome-level genome assembly for marigold (Tagetes erecta).</title>
        <authorList>
            <person name="Jiang F."/>
            <person name="Yuan L."/>
            <person name="Wang S."/>
            <person name="Wang H."/>
            <person name="Xu D."/>
            <person name="Wang A."/>
            <person name="Fan W."/>
        </authorList>
    </citation>
    <scope>NUCLEOTIDE SEQUENCE</scope>
    <source>
        <strain evidence="14">WSJ</strain>
        <tissue evidence="14">Leaf</tissue>
    </source>
</reference>
<feature type="region of interest" description="Disordered" evidence="12">
    <location>
        <begin position="90"/>
        <end position="124"/>
    </location>
</feature>
<dbReference type="Pfam" id="PF13445">
    <property type="entry name" value="zf-RING_UBOX"/>
    <property type="match status" value="1"/>
</dbReference>
<accession>A0AAD8P1Q3</accession>
<dbReference type="EMBL" id="JAUHHV010000004">
    <property type="protein sequence ID" value="KAK1428806.1"/>
    <property type="molecule type" value="Genomic_DNA"/>
</dbReference>
<evidence type="ECO:0000313" key="15">
    <source>
        <dbReference type="Proteomes" id="UP001229421"/>
    </source>
</evidence>
<organism evidence="14 15">
    <name type="scientific">Tagetes erecta</name>
    <name type="common">African marigold</name>
    <dbReference type="NCBI Taxonomy" id="13708"/>
    <lineage>
        <taxon>Eukaryota</taxon>
        <taxon>Viridiplantae</taxon>
        <taxon>Streptophyta</taxon>
        <taxon>Embryophyta</taxon>
        <taxon>Tracheophyta</taxon>
        <taxon>Spermatophyta</taxon>
        <taxon>Magnoliopsida</taxon>
        <taxon>eudicotyledons</taxon>
        <taxon>Gunneridae</taxon>
        <taxon>Pentapetalae</taxon>
        <taxon>asterids</taxon>
        <taxon>campanulids</taxon>
        <taxon>Asterales</taxon>
        <taxon>Asteraceae</taxon>
        <taxon>Asteroideae</taxon>
        <taxon>Heliantheae alliance</taxon>
        <taxon>Tageteae</taxon>
        <taxon>Tagetes</taxon>
    </lineage>
</organism>
<dbReference type="InterPro" id="IPR013083">
    <property type="entry name" value="Znf_RING/FYVE/PHD"/>
</dbReference>
<feature type="region of interest" description="Disordered" evidence="12">
    <location>
        <begin position="341"/>
        <end position="365"/>
    </location>
</feature>
<evidence type="ECO:0000259" key="13">
    <source>
        <dbReference type="PROSITE" id="PS50089"/>
    </source>
</evidence>
<evidence type="ECO:0000256" key="4">
    <source>
        <dbReference type="ARBA" id="ARBA00022679"/>
    </source>
</evidence>
<evidence type="ECO:0000256" key="12">
    <source>
        <dbReference type="SAM" id="MobiDB-lite"/>
    </source>
</evidence>
<dbReference type="PROSITE" id="PS00518">
    <property type="entry name" value="ZF_RING_1"/>
    <property type="match status" value="1"/>
</dbReference>
<keyword evidence="9" id="KW-0472">Membrane</keyword>
<keyword evidence="6 10" id="KW-0863">Zinc-finger</keyword>
<evidence type="ECO:0000256" key="7">
    <source>
        <dbReference type="ARBA" id="ARBA00022786"/>
    </source>
</evidence>
<dbReference type="CDD" id="cd16534">
    <property type="entry name" value="RING-HC_RNF5-like"/>
    <property type="match status" value="1"/>
</dbReference>
<evidence type="ECO:0000256" key="9">
    <source>
        <dbReference type="ARBA" id="ARBA00023136"/>
    </source>
</evidence>
<evidence type="ECO:0000256" key="3">
    <source>
        <dbReference type="ARBA" id="ARBA00004906"/>
    </source>
</evidence>
<comment type="domain">
    <text evidence="11">The RING-type zinc finger domain is responsible for E3 ligase activity.</text>
</comment>
<dbReference type="GO" id="GO:0005789">
    <property type="term" value="C:endoplasmic reticulum membrane"/>
    <property type="evidence" value="ECO:0007669"/>
    <property type="project" value="UniProtKB-SubCell"/>
</dbReference>
<keyword evidence="11" id="KW-0256">Endoplasmic reticulum</keyword>
<dbReference type="InterPro" id="IPR045103">
    <property type="entry name" value="RNF5/RNF185-like"/>
</dbReference>
<keyword evidence="15" id="KW-1185">Reference proteome</keyword>
<dbReference type="PROSITE" id="PS50089">
    <property type="entry name" value="ZF_RING_2"/>
    <property type="match status" value="1"/>
</dbReference>
<proteinExistence type="predicted"/>
<keyword evidence="4 11" id="KW-0808">Transferase</keyword>
<dbReference type="InterPro" id="IPR017907">
    <property type="entry name" value="Znf_RING_CS"/>
</dbReference>
<dbReference type="InterPro" id="IPR027370">
    <property type="entry name" value="Znf-RING_euk"/>
</dbReference>
<name>A0AAD8P1Q3_TARER</name>
<evidence type="ECO:0000256" key="10">
    <source>
        <dbReference type="PROSITE-ProRule" id="PRU00175"/>
    </source>
</evidence>
<comment type="subcellular location">
    <subcellularLocation>
        <location evidence="2">Endomembrane system</location>
    </subcellularLocation>
    <subcellularLocation>
        <location evidence="11">Endoplasmic reticulum membrane</location>
        <topology evidence="11">Single-pass type IV membrane protein</topology>
    </subcellularLocation>
</comment>
<comment type="function">
    <text evidence="11">E3 ubiquitin-protein ligase.</text>
</comment>
<dbReference type="GO" id="GO:0008270">
    <property type="term" value="F:zinc ion binding"/>
    <property type="evidence" value="ECO:0007669"/>
    <property type="project" value="UniProtKB-KW"/>
</dbReference>
<sequence length="365" mass="41135">MLATLATPTCIKSLRLLVAEHQLCGLCATWLEASQRDFNIETQIDASIKDTMNLDLNLGSFVHPPQDDHQHNISFEDLLHGTMIEVVSNPSTTSHRSPPVWSGNGGAASVADNDDKRSNEKDDESSFFDCNICLDLASEPVVTCCGHLFCWPCIYRWLFVHSNAKQCPICKGEVTMKSITPIYSRSNRVHVRKVLDPNTSVKIPSRPQANRIESWRHSFQRDTLNFPVIEMVRRLDNNRFHLSRDPVSSNPQEVPSTQLLNRIFTSRGIRRGRDSVPANSLPDVTVDLPNDHIPNLTSAESFIDSYFHDHPDERSQAELPLIDRHSMASVADIIQSEILPAGSSLRRRRDPSTSSGSSRTRRRLY</sequence>
<keyword evidence="7 11" id="KW-0833">Ubl conjugation pathway</keyword>
<dbReference type="InterPro" id="IPR001841">
    <property type="entry name" value="Znf_RING"/>
</dbReference>
<dbReference type="AlphaFoldDB" id="A0AAD8P1Q3"/>
<comment type="catalytic activity">
    <reaction evidence="1 11">
        <text>S-ubiquitinyl-[E2 ubiquitin-conjugating enzyme]-L-cysteine + [acceptor protein]-L-lysine = [E2 ubiquitin-conjugating enzyme]-L-cysteine + N(6)-ubiquitinyl-[acceptor protein]-L-lysine.</text>
        <dbReference type="EC" id="2.3.2.27"/>
    </reaction>
</comment>
<evidence type="ECO:0000256" key="1">
    <source>
        <dbReference type="ARBA" id="ARBA00000900"/>
    </source>
</evidence>
<gene>
    <name evidence="14" type="ORF">QVD17_17646</name>
</gene>
<evidence type="ECO:0000256" key="11">
    <source>
        <dbReference type="RuleBase" id="RU369090"/>
    </source>
</evidence>
<dbReference type="PANTHER" id="PTHR12313">
    <property type="entry name" value="E3 UBIQUITIN-PROTEIN LIGASE RNF5-RELATED"/>
    <property type="match status" value="1"/>
</dbReference>
<evidence type="ECO:0000313" key="14">
    <source>
        <dbReference type="EMBL" id="KAK1428806.1"/>
    </source>
</evidence>
<keyword evidence="8 11" id="KW-0862">Zinc</keyword>
<dbReference type="EC" id="2.3.2.27" evidence="11"/>
<evidence type="ECO:0000256" key="2">
    <source>
        <dbReference type="ARBA" id="ARBA00004308"/>
    </source>
</evidence>
<dbReference type="GO" id="GO:0006511">
    <property type="term" value="P:ubiquitin-dependent protein catabolic process"/>
    <property type="evidence" value="ECO:0007669"/>
    <property type="project" value="UniProtKB-UniRule"/>
</dbReference>
<dbReference type="SUPFAM" id="SSF57850">
    <property type="entry name" value="RING/U-box"/>
    <property type="match status" value="1"/>
</dbReference>
<dbReference type="Proteomes" id="UP001229421">
    <property type="component" value="Unassembled WGS sequence"/>
</dbReference>
<keyword evidence="5 11" id="KW-0479">Metal-binding</keyword>
<dbReference type="GO" id="GO:0061630">
    <property type="term" value="F:ubiquitin protein ligase activity"/>
    <property type="evidence" value="ECO:0007669"/>
    <property type="project" value="UniProtKB-UniRule"/>
</dbReference>
<dbReference type="Gene3D" id="3.30.40.10">
    <property type="entry name" value="Zinc/RING finger domain, C3HC4 (zinc finger)"/>
    <property type="match status" value="1"/>
</dbReference>
<protein>
    <recommendedName>
        <fullName evidence="11">E3 ubiquitin-protein ligase RMA</fullName>
        <ecNumber evidence="11">2.3.2.27</ecNumber>
    </recommendedName>
    <alternativeName>
        <fullName evidence="11">Protein RING membrane-anchor</fullName>
    </alternativeName>
    <alternativeName>
        <fullName evidence="11">RING-type E3 ubiquitin transferase RMA</fullName>
    </alternativeName>
</protein>
<evidence type="ECO:0000256" key="5">
    <source>
        <dbReference type="ARBA" id="ARBA00022723"/>
    </source>
</evidence>
<comment type="caution">
    <text evidence="14">The sequence shown here is derived from an EMBL/GenBank/DDBJ whole genome shotgun (WGS) entry which is preliminary data.</text>
</comment>
<dbReference type="SMART" id="SM00184">
    <property type="entry name" value="RING"/>
    <property type="match status" value="1"/>
</dbReference>